<name>D9SNY5_CLOC7</name>
<dbReference type="Proteomes" id="UP000002730">
    <property type="component" value="Chromosome"/>
</dbReference>
<dbReference type="HOGENOM" id="CLU_002982_0_0_9"/>
<dbReference type="GO" id="GO:0008939">
    <property type="term" value="F:nicotinate-nucleotide-dimethylbenzimidazole phosphoribosyltransferase activity"/>
    <property type="evidence" value="ECO:0007669"/>
    <property type="project" value="UniProtKB-UniRule"/>
</dbReference>
<sequence length="351" mass="37942">MKLYEAIAQIEEIDKGMIRACESRWDKLCKPLNSLGRLEEYVSRLAGIYRTLTPKVEKKAVLIMAADNGVVSEGVTQTGSEVTAQVVRNMAKGKSTINILSKVASAEVIPIDIGILEDVEEDNVIKYKIRKGTDNIINGPAMTREEAIKAIEVGIKVVGELKDQYDLFITGEMGIGNTTTSSAIASVMLDTSVETVTGRGAGLSTEGLKRKIQVIKTALEVNKPLKEDPIDVLAKVGGFDIAGLVGCYLGAALYKKPIIMDGFITTIAALIAVQLQPKCKDYIFGSHVSKEPAGRMLLETLNIEGALDLSMGMGEGTGAIIASNLFDYALKAYYEIPSFDDALIEEYTHQI</sequence>
<organism evidence="12 13">
    <name type="scientific">Clostridium cellulovorans (strain ATCC 35296 / DSM 3052 / OCM 3 / 743B)</name>
    <dbReference type="NCBI Taxonomy" id="573061"/>
    <lineage>
        <taxon>Bacteria</taxon>
        <taxon>Bacillati</taxon>
        <taxon>Bacillota</taxon>
        <taxon>Clostridia</taxon>
        <taxon>Eubacteriales</taxon>
        <taxon>Clostridiaceae</taxon>
        <taxon>Clostridium</taxon>
    </lineage>
</organism>
<dbReference type="Gene3D" id="1.10.1610.10">
    <property type="match status" value="1"/>
</dbReference>
<dbReference type="InterPro" id="IPR003200">
    <property type="entry name" value="Nict_dMeBzImd_PRibTrfase"/>
</dbReference>
<comment type="pathway">
    <text evidence="2 11">Nucleoside biosynthesis; alpha-ribazole biosynthesis; alpha-ribazole from 5,6-dimethylbenzimidazole: step 1/2.</text>
</comment>
<dbReference type="FunFam" id="3.40.50.10210:FF:000001">
    <property type="entry name" value="Nicotinate-nucleotide--dimethylbenzimidazole phosphoribosyltransferase"/>
    <property type="match status" value="1"/>
</dbReference>
<feature type="active site" description="Proton acceptor" evidence="11">
    <location>
        <position position="315"/>
    </location>
</feature>
<dbReference type="KEGG" id="ccb:Clocel_2210"/>
<protein>
    <recommendedName>
        <fullName evidence="5 11">Nicotinate-nucleotide--dimethylbenzimidazole phosphoribosyltransferase</fullName>
        <shortName evidence="11">NN:DBI PRT</shortName>
        <ecNumber evidence="4 11">2.4.2.21</ecNumber>
    </recommendedName>
    <alternativeName>
        <fullName evidence="9 11">N(1)-alpha-phosphoribosyltransferase</fullName>
    </alternativeName>
</protein>
<dbReference type="InterPro" id="IPR017846">
    <property type="entry name" value="Nict_dMeBzImd_PRibTrfase_bact"/>
</dbReference>
<dbReference type="SUPFAM" id="SSF52733">
    <property type="entry name" value="Nicotinate mononucleotide:5,6-dimethylbenzimidazole phosphoribosyltransferase (CobT)"/>
    <property type="match status" value="1"/>
</dbReference>
<dbReference type="NCBIfam" id="NF000996">
    <property type="entry name" value="PRK00105.1"/>
    <property type="match status" value="1"/>
</dbReference>
<evidence type="ECO:0000313" key="13">
    <source>
        <dbReference type="Proteomes" id="UP000002730"/>
    </source>
</evidence>
<dbReference type="EMBL" id="CP002160">
    <property type="protein sequence ID" value="ADL51950.1"/>
    <property type="molecule type" value="Genomic_DNA"/>
</dbReference>
<keyword evidence="7 11" id="KW-0328">Glycosyltransferase</keyword>
<dbReference type="Pfam" id="PF02277">
    <property type="entry name" value="DBI_PRT"/>
    <property type="match status" value="1"/>
</dbReference>
<dbReference type="STRING" id="573061.Clocel_2210"/>
<evidence type="ECO:0000256" key="6">
    <source>
        <dbReference type="ARBA" id="ARBA00022573"/>
    </source>
</evidence>
<evidence type="ECO:0000256" key="5">
    <source>
        <dbReference type="ARBA" id="ARBA00015486"/>
    </source>
</evidence>
<evidence type="ECO:0000313" key="12">
    <source>
        <dbReference type="EMBL" id="ADL51950.1"/>
    </source>
</evidence>
<evidence type="ECO:0000256" key="8">
    <source>
        <dbReference type="ARBA" id="ARBA00022679"/>
    </source>
</evidence>
<reference evidence="12 13" key="1">
    <citation type="submission" date="2010-08" db="EMBL/GenBank/DDBJ databases">
        <title>Complete sequence of Clostridium cellulovorans 743B.</title>
        <authorList>
            <consortium name="US DOE Joint Genome Institute"/>
            <person name="Lucas S."/>
            <person name="Copeland A."/>
            <person name="Lapidus A."/>
            <person name="Cheng J.-F."/>
            <person name="Bruce D."/>
            <person name="Goodwin L."/>
            <person name="Pitluck S."/>
            <person name="Chertkov O."/>
            <person name="Detter J.C."/>
            <person name="Han C."/>
            <person name="Tapia R."/>
            <person name="Land M."/>
            <person name="Hauser L."/>
            <person name="Chang Y.-J."/>
            <person name="Jeffries C."/>
            <person name="Kyrpides N."/>
            <person name="Ivanova N."/>
            <person name="Mikhailova N."/>
            <person name="Hemme C.L."/>
            <person name="Woyke T."/>
        </authorList>
    </citation>
    <scope>NUCLEOTIDE SEQUENCE [LARGE SCALE GENOMIC DNA]</scope>
    <source>
        <strain evidence="13">ATCC 35296 / DSM 3052 / OCM 3 / 743B</strain>
    </source>
</reference>
<dbReference type="CDD" id="cd02439">
    <property type="entry name" value="DMB-PRT_CobT"/>
    <property type="match status" value="1"/>
</dbReference>
<keyword evidence="6 11" id="KW-0169">Cobalamin biosynthesis</keyword>
<dbReference type="EC" id="2.4.2.21" evidence="4 11"/>
<comment type="catalytic activity">
    <reaction evidence="10 11">
        <text>5,6-dimethylbenzimidazole + nicotinate beta-D-ribonucleotide = alpha-ribazole 5'-phosphate + nicotinate + H(+)</text>
        <dbReference type="Rhea" id="RHEA:11196"/>
        <dbReference type="ChEBI" id="CHEBI:15378"/>
        <dbReference type="ChEBI" id="CHEBI:15890"/>
        <dbReference type="ChEBI" id="CHEBI:32544"/>
        <dbReference type="ChEBI" id="CHEBI:57502"/>
        <dbReference type="ChEBI" id="CHEBI:57918"/>
        <dbReference type="EC" id="2.4.2.21"/>
    </reaction>
</comment>
<dbReference type="GO" id="GO:0009236">
    <property type="term" value="P:cobalamin biosynthetic process"/>
    <property type="evidence" value="ECO:0007669"/>
    <property type="project" value="UniProtKB-UniRule"/>
</dbReference>
<evidence type="ECO:0000256" key="4">
    <source>
        <dbReference type="ARBA" id="ARBA00011991"/>
    </source>
</evidence>
<dbReference type="RefSeq" id="WP_010076825.1">
    <property type="nucleotide sequence ID" value="NC_014393.1"/>
</dbReference>
<dbReference type="InterPro" id="IPR036087">
    <property type="entry name" value="Nict_dMeBzImd_PRibTrfase_sf"/>
</dbReference>
<evidence type="ECO:0000256" key="9">
    <source>
        <dbReference type="ARBA" id="ARBA00030686"/>
    </source>
</evidence>
<dbReference type="NCBIfam" id="TIGR03160">
    <property type="entry name" value="cobT_DBIPRT"/>
    <property type="match status" value="1"/>
</dbReference>
<dbReference type="HAMAP" id="MF_00230">
    <property type="entry name" value="CobT"/>
    <property type="match status" value="1"/>
</dbReference>
<dbReference type="eggNOG" id="COG2038">
    <property type="taxonomic scope" value="Bacteria"/>
</dbReference>
<evidence type="ECO:0000256" key="11">
    <source>
        <dbReference type="HAMAP-Rule" id="MF_00230"/>
    </source>
</evidence>
<evidence type="ECO:0000256" key="2">
    <source>
        <dbReference type="ARBA" id="ARBA00005049"/>
    </source>
</evidence>
<dbReference type="AlphaFoldDB" id="D9SNY5"/>
<dbReference type="PANTHER" id="PTHR43463:SF1">
    <property type="entry name" value="NICOTINATE-NUCLEOTIDE--DIMETHYLBENZIMIDAZOLE PHOSPHORIBOSYLTRANSFERASE"/>
    <property type="match status" value="1"/>
</dbReference>
<dbReference type="UniPathway" id="UPA00061">
    <property type="reaction ID" value="UER00516"/>
</dbReference>
<keyword evidence="8 11" id="KW-0808">Transferase</keyword>
<comment type="function">
    <text evidence="1 11">Catalyzes the synthesis of alpha-ribazole-5'-phosphate from nicotinate mononucleotide (NAMN) and 5,6-dimethylbenzimidazole (DMB).</text>
</comment>
<dbReference type="InterPro" id="IPR023195">
    <property type="entry name" value="Nict_dMeBzImd_PRibTrfase_N"/>
</dbReference>
<evidence type="ECO:0000256" key="10">
    <source>
        <dbReference type="ARBA" id="ARBA00047340"/>
    </source>
</evidence>
<dbReference type="Gene3D" id="3.40.50.10210">
    <property type="match status" value="1"/>
</dbReference>
<evidence type="ECO:0000256" key="3">
    <source>
        <dbReference type="ARBA" id="ARBA00007110"/>
    </source>
</evidence>
<keyword evidence="13" id="KW-1185">Reference proteome</keyword>
<evidence type="ECO:0000256" key="1">
    <source>
        <dbReference type="ARBA" id="ARBA00002197"/>
    </source>
</evidence>
<dbReference type="OrthoDB" id="9781491at2"/>
<evidence type="ECO:0000256" key="7">
    <source>
        <dbReference type="ARBA" id="ARBA00022676"/>
    </source>
</evidence>
<dbReference type="PANTHER" id="PTHR43463">
    <property type="entry name" value="NICOTINATE-NUCLEOTIDE--DIMETHYLBENZIMIDAZOLE PHOSPHORIBOSYLTRANSFERASE"/>
    <property type="match status" value="1"/>
</dbReference>
<proteinExistence type="inferred from homology"/>
<gene>
    <name evidence="11" type="primary">cobT</name>
    <name evidence="12" type="ordered locus">Clocel_2210</name>
</gene>
<accession>D9SNY5</accession>
<comment type="similarity">
    <text evidence="3 11">Belongs to the CobT family.</text>
</comment>